<dbReference type="AlphaFoldDB" id="A0A7W7APK2"/>
<evidence type="ECO:0000313" key="1">
    <source>
        <dbReference type="EMBL" id="MBB4619812.1"/>
    </source>
</evidence>
<dbReference type="RefSeq" id="WP_093068065.1">
    <property type="nucleotide sequence ID" value="NZ_JACHNY010000016.1"/>
</dbReference>
<comment type="caution">
    <text evidence="1">The sequence shown here is derived from an EMBL/GenBank/DDBJ whole genome shotgun (WGS) entry which is preliminary data.</text>
</comment>
<proteinExistence type="predicted"/>
<dbReference type="EMBL" id="JACHNY010000016">
    <property type="protein sequence ID" value="MBB4619812.1"/>
    <property type="molecule type" value="Genomic_DNA"/>
</dbReference>
<dbReference type="Proteomes" id="UP000574769">
    <property type="component" value="Unassembled WGS sequence"/>
</dbReference>
<name>A0A7W7APK2_9SPHN</name>
<evidence type="ECO:0000313" key="2">
    <source>
        <dbReference type="Proteomes" id="UP000574769"/>
    </source>
</evidence>
<protein>
    <submittedName>
        <fullName evidence="1">Uncharacterized protein</fullName>
    </submittedName>
</protein>
<sequence length="70" mass="7428">MDNETILAATALAREALALLDSVGASTSACFLQQAIDVMTDAPIPTTIEEVEAAFATPECAALLERLERY</sequence>
<organism evidence="1 2">
    <name type="scientific">Sphingomonas abaci</name>
    <dbReference type="NCBI Taxonomy" id="237611"/>
    <lineage>
        <taxon>Bacteria</taxon>
        <taxon>Pseudomonadati</taxon>
        <taxon>Pseudomonadota</taxon>
        <taxon>Alphaproteobacteria</taxon>
        <taxon>Sphingomonadales</taxon>
        <taxon>Sphingomonadaceae</taxon>
        <taxon>Sphingomonas</taxon>
    </lineage>
</organism>
<accession>A0A7W7APK2</accession>
<keyword evidence="2" id="KW-1185">Reference proteome</keyword>
<gene>
    <name evidence="1" type="ORF">GGQ96_003972</name>
</gene>
<reference evidence="1 2" key="1">
    <citation type="submission" date="2020-08" db="EMBL/GenBank/DDBJ databases">
        <title>Genomic Encyclopedia of Type Strains, Phase IV (KMG-IV): sequencing the most valuable type-strain genomes for metagenomic binning, comparative biology and taxonomic classification.</title>
        <authorList>
            <person name="Goeker M."/>
        </authorList>
    </citation>
    <scope>NUCLEOTIDE SEQUENCE [LARGE SCALE GENOMIC DNA]</scope>
    <source>
        <strain evidence="1 2">DSM 15867</strain>
    </source>
</reference>